<dbReference type="InterPro" id="IPR002347">
    <property type="entry name" value="SDR_fam"/>
</dbReference>
<evidence type="ECO:0000256" key="2">
    <source>
        <dbReference type="ARBA" id="ARBA00023002"/>
    </source>
</evidence>
<dbReference type="PANTHER" id="PTHR44196">
    <property type="entry name" value="DEHYDROGENASE/REDUCTASE SDR FAMILY MEMBER 7B"/>
    <property type="match status" value="1"/>
</dbReference>
<dbReference type="CDD" id="cd05233">
    <property type="entry name" value="SDR_c"/>
    <property type="match status" value="1"/>
</dbReference>
<dbReference type="Pfam" id="PF00106">
    <property type="entry name" value="adh_short"/>
    <property type="match status" value="1"/>
</dbReference>
<dbReference type="GO" id="GO:0016491">
    <property type="term" value="F:oxidoreductase activity"/>
    <property type="evidence" value="ECO:0007669"/>
    <property type="project" value="UniProtKB-KW"/>
</dbReference>
<dbReference type="EMBL" id="DSAY01000025">
    <property type="protein sequence ID" value="HDP14379.1"/>
    <property type="molecule type" value="Genomic_DNA"/>
</dbReference>
<dbReference type="SUPFAM" id="SSF51735">
    <property type="entry name" value="NAD(P)-binding Rossmann-fold domains"/>
    <property type="match status" value="1"/>
</dbReference>
<organism evidence="4">
    <name type="scientific">Thermofilum adornatum</name>
    <dbReference type="NCBI Taxonomy" id="1365176"/>
    <lineage>
        <taxon>Archaea</taxon>
        <taxon>Thermoproteota</taxon>
        <taxon>Thermoprotei</taxon>
        <taxon>Thermofilales</taxon>
        <taxon>Thermofilaceae</taxon>
        <taxon>Thermofilum</taxon>
    </lineage>
</organism>
<dbReference type="PRINTS" id="PR00080">
    <property type="entry name" value="SDRFAMILY"/>
</dbReference>
<reference evidence="4" key="1">
    <citation type="journal article" date="2020" name="mSystems">
        <title>Genome- and Community-Level Interaction Insights into Carbon Utilization and Element Cycling Functions of Hydrothermarchaeota in Hydrothermal Sediment.</title>
        <authorList>
            <person name="Zhou Z."/>
            <person name="Liu Y."/>
            <person name="Xu W."/>
            <person name="Pan J."/>
            <person name="Luo Z.H."/>
            <person name="Li M."/>
        </authorList>
    </citation>
    <scope>NUCLEOTIDE SEQUENCE [LARGE SCALE GENOMIC DNA]</scope>
    <source>
        <strain evidence="4">SpSt-116</strain>
    </source>
</reference>
<evidence type="ECO:0000256" key="3">
    <source>
        <dbReference type="RuleBase" id="RU000363"/>
    </source>
</evidence>
<dbReference type="PRINTS" id="PR00081">
    <property type="entry name" value="GDHRDH"/>
</dbReference>
<dbReference type="AlphaFoldDB" id="A0A7C1CC74"/>
<sequence>MFEWTVQNMPNALVTGASSGIGRALAIRLLDKGYTVLGIGRNEEQLKELASKYTGFTYMVADLSSPENIEKIKNKVASSFSPLDLLVNNAGYGQKKKITEMAQQEITSMVNVNFVAPLLLTNSLLPYMPQGSTIVNVVTAGIFVLMRQLPLYGATKIALHYASKALRNELRQKGINLVQVYPGLINTNFHPRAGLPEATRGEPPEKVAEAIIRAIEKKKKEVFVPGYLAILKIFGPQLPEVF</sequence>
<dbReference type="InterPro" id="IPR036291">
    <property type="entry name" value="NAD(P)-bd_dom_sf"/>
</dbReference>
<protein>
    <submittedName>
        <fullName evidence="4">SDR family NAD(P)-dependent oxidoreductase</fullName>
    </submittedName>
</protein>
<proteinExistence type="inferred from homology"/>
<accession>A0A7C1CC74</accession>
<dbReference type="Gene3D" id="3.40.50.720">
    <property type="entry name" value="NAD(P)-binding Rossmann-like Domain"/>
    <property type="match status" value="1"/>
</dbReference>
<keyword evidence="2" id="KW-0560">Oxidoreductase</keyword>
<dbReference type="GO" id="GO:0016020">
    <property type="term" value="C:membrane"/>
    <property type="evidence" value="ECO:0007669"/>
    <property type="project" value="TreeGrafter"/>
</dbReference>
<gene>
    <name evidence="4" type="ORF">ENN26_01190</name>
</gene>
<dbReference type="PANTHER" id="PTHR44196:SF1">
    <property type="entry name" value="DEHYDROGENASE_REDUCTASE SDR FAMILY MEMBER 7B"/>
    <property type="match status" value="1"/>
</dbReference>
<comment type="caution">
    <text evidence="4">The sequence shown here is derived from an EMBL/GenBank/DDBJ whole genome shotgun (WGS) entry which is preliminary data.</text>
</comment>
<name>A0A7C1CC74_9CREN</name>
<evidence type="ECO:0000313" key="4">
    <source>
        <dbReference type="EMBL" id="HDP14379.1"/>
    </source>
</evidence>
<comment type="similarity">
    <text evidence="1 3">Belongs to the short-chain dehydrogenases/reductases (SDR) family.</text>
</comment>
<evidence type="ECO:0000256" key="1">
    <source>
        <dbReference type="ARBA" id="ARBA00006484"/>
    </source>
</evidence>